<keyword evidence="2" id="KW-0274">FAD</keyword>
<dbReference type="SUPFAM" id="SSF51905">
    <property type="entry name" value="FAD/NAD(P)-binding domain"/>
    <property type="match status" value="1"/>
</dbReference>
<dbReference type="GO" id="GO:0071949">
    <property type="term" value="F:FAD binding"/>
    <property type="evidence" value="ECO:0007669"/>
    <property type="project" value="InterPro"/>
</dbReference>
<evidence type="ECO:0000259" key="4">
    <source>
        <dbReference type="Pfam" id="PF01494"/>
    </source>
</evidence>
<keyword evidence="6" id="KW-1185">Reference proteome</keyword>
<reference evidence="5 6" key="1">
    <citation type="journal article" date="2020" name="ISME J.">
        <title>Uncovering the hidden diversity of litter-decomposition mechanisms in mushroom-forming fungi.</title>
        <authorList>
            <person name="Floudas D."/>
            <person name="Bentzer J."/>
            <person name="Ahren D."/>
            <person name="Johansson T."/>
            <person name="Persson P."/>
            <person name="Tunlid A."/>
        </authorList>
    </citation>
    <scope>NUCLEOTIDE SEQUENCE [LARGE SCALE GENOMIC DNA]</scope>
    <source>
        <strain evidence="5 6">CBS 291.85</strain>
    </source>
</reference>
<organism evidence="5 6">
    <name type="scientific">Tetrapyrgos nigripes</name>
    <dbReference type="NCBI Taxonomy" id="182062"/>
    <lineage>
        <taxon>Eukaryota</taxon>
        <taxon>Fungi</taxon>
        <taxon>Dikarya</taxon>
        <taxon>Basidiomycota</taxon>
        <taxon>Agaricomycotina</taxon>
        <taxon>Agaricomycetes</taxon>
        <taxon>Agaricomycetidae</taxon>
        <taxon>Agaricales</taxon>
        <taxon>Marasmiineae</taxon>
        <taxon>Marasmiaceae</taxon>
        <taxon>Tetrapyrgos</taxon>
    </lineage>
</organism>
<evidence type="ECO:0000313" key="5">
    <source>
        <dbReference type="EMBL" id="KAF5350912.1"/>
    </source>
</evidence>
<dbReference type="InterPro" id="IPR002938">
    <property type="entry name" value="FAD-bd"/>
</dbReference>
<dbReference type="OrthoDB" id="417877at2759"/>
<dbReference type="SUPFAM" id="SSF54373">
    <property type="entry name" value="FAD-linked reductases, C-terminal domain"/>
    <property type="match status" value="1"/>
</dbReference>
<evidence type="ECO:0000256" key="1">
    <source>
        <dbReference type="ARBA" id="ARBA00022630"/>
    </source>
</evidence>
<accession>A0A8H5CZM7</accession>
<dbReference type="GO" id="GO:0044550">
    <property type="term" value="P:secondary metabolite biosynthetic process"/>
    <property type="evidence" value="ECO:0007669"/>
    <property type="project" value="TreeGrafter"/>
</dbReference>
<dbReference type="Pfam" id="PF01494">
    <property type="entry name" value="FAD_binding_3"/>
    <property type="match status" value="1"/>
</dbReference>
<keyword evidence="3" id="KW-0560">Oxidoreductase</keyword>
<evidence type="ECO:0000256" key="2">
    <source>
        <dbReference type="ARBA" id="ARBA00022827"/>
    </source>
</evidence>
<sequence length="473" mass="52545">MNTDSGPNTPRKLRLAILGAGIGGLSLATSIAAQWSASAGIEIDQLLSIDVYEAAPEITEIGAGITVWPRTWKVLKAIGLEQDLKAVLTERERRASSTEEQKLAFAFRKADQEDGFEFHRLSTPGGNTSFHRQDVQKTLMDHLPPFCKIHLSHRLSQWSETADEVNLTFENGATASYDMLIGADGINSVTRKCLAGQPYNGVFYTGTVAYRGLIPKEKLQEVSPGHRTIEEPTNYCGKSKHIIVYPISQGTIINVVAFCSRLEDEGKSLNGPAVRDSTTEELLEQYKGWEPEVEDLLKCVEKCNCWAIHDLKPLDTFISPQRRVALLGDAGHAMTPHLGAGAGQAIEDAYILGGILARLPLFLDSNTSALTKQNIDQLVPQMLQVYDTIRQPFANSIMSRARKQGRYYEFDAEEFIHPSETGQVMSTNDSSWIPLLQHKLTDQWSWAWTTPTAKDDLKRADEMLRVQCQELVA</sequence>
<dbReference type="GO" id="GO:0016491">
    <property type="term" value="F:oxidoreductase activity"/>
    <property type="evidence" value="ECO:0007669"/>
    <property type="project" value="UniProtKB-KW"/>
</dbReference>
<evidence type="ECO:0000256" key="3">
    <source>
        <dbReference type="ARBA" id="ARBA00023002"/>
    </source>
</evidence>
<dbReference type="EMBL" id="JAACJM010000072">
    <property type="protein sequence ID" value="KAF5350912.1"/>
    <property type="molecule type" value="Genomic_DNA"/>
</dbReference>
<name>A0A8H5CZM7_9AGAR</name>
<dbReference type="Gene3D" id="3.50.50.60">
    <property type="entry name" value="FAD/NAD(P)-binding domain"/>
    <property type="match status" value="1"/>
</dbReference>
<proteinExistence type="predicted"/>
<gene>
    <name evidence="5" type="ORF">D9758_010492</name>
</gene>
<dbReference type="AlphaFoldDB" id="A0A8H5CZM7"/>
<dbReference type="InterPro" id="IPR036188">
    <property type="entry name" value="FAD/NAD-bd_sf"/>
</dbReference>
<dbReference type="PANTHER" id="PTHR46720:SF3">
    <property type="entry name" value="FAD-BINDING DOMAIN-CONTAINING PROTEIN-RELATED"/>
    <property type="match status" value="1"/>
</dbReference>
<protein>
    <recommendedName>
        <fullName evidence="4">FAD-binding domain-containing protein</fullName>
    </recommendedName>
</protein>
<comment type="caution">
    <text evidence="5">The sequence shown here is derived from an EMBL/GenBank/DDBJ whole genome shotgun (WGS) entry which is preliminary data.</text>
</comment>
<dbReference type="PANTHER" id="PTHR46720">
    <property type="entry name" value="HYDROXYLASE, PUTATIVE (AFU_ORTHOLOGUE AFUA_3G01460)-RELATED"/>
    <property type="match status" value="1"/>
</dbReference>
<keyword evidence="1" id="KW-0285">Flavoprotein</keyword>
<dbReference type="Proteomes" id="UP000559256">
    <property type="component" value="Unassembled WGS sequence"/>
</dbReference>
<dbReference type="PRINTS" id="PR00420">
    <property type="entry name" value="RNGMNOXGNASE"/>
</dbReference>
<feature type="domain" description="FAD-binding" evidence="4">
    <location>
        <begin position="16"/>
        <end position="358"/>
    </location>
</feature>
<evidence type="ECO:0000313" key="6">
    <source>
        <dbReference type="Proteomes" id="UP000559256"/>
    </source>
</evidence>
<dbReference type="InterPro" id="IPR051104">
    <property type="entry name" value="FAD_monoxygenase"/>
</dbReference>